<feature type="region of interest" description="Disordered" evidence="1">
    <location>
        <begin position="21"/>
        <end position="74"/>
    </location>
</feature>
<sequence>PIASTPILRKKQAGTKVVDLIDLEETGNSKDPDVEMEEVHEDHENLESQDPVVHDQEQDESAAPLESKKVEPPKINKKKEDVKVVQKKVPVIRRKNIVEDELPQISSLVTPYSIVADVRDKPANITIGQLLQVTASMRQELSRSLQKKRIVSRKKVQANVNIQPTLKSTALYCDAKVYDQVIPLIVDSGSSGSVVTSHLLNDLGIRIERPSVVNMVNIHGESKRAIGEISDFPFNIGGVEIPIDVVVTDAHSYCAIVGNDWLAKVNATIDWNSSEMTLIWDEKEIIVPVEFRKLAKVP</sequence>
<comment type="caution">
    <text evidence="2">The sequence shown here is derived from an EMBL/GenBank/DDBJ whole genome shotgun (WGS) entry which is preliminary data.</text>
</comment>
<dbReference type="SUPFAM" id="SSF50630">
    <property type="entry name" value="Acid proteases"/>
    <property type="match status" value="1"/>
</dbReference>
<feature type="compositionally biased region" description="Basic and acidic residues" evidence="1">
    <location>
        <begin position="40"/>
        <end position="56"/>
    </location>
</feature>
<dbReference type="Gene3D" id="2.40.70.10">
    <property type="entry name" value="Acid Proteases"/>
    <property type="match status" value="1"/>
</dbReference>
<reference evidence="2" key="1">
    <citation type="submission" date="2021-06" db="EMBL/GenBank/DDBJ databases">
        <authorList>
            <person name="Kallberg Y."/>
            <person name="Tangrot J."/>
            <person name="Rosling A."/>
        </authorList>
    </citation>
    <scope>NUCLEOTIDE SEQUENCE</scope>
    <source>
        <strain evidence="2">FL130A</strain>
    </source>
</reference>
<dbReference type="Proteomes" id="UP000789508">
    <property type="component" value="Unassembled WGS sequence"/>
</dbReference>
<dbReference type="EMBL" id="CAJVPS010045584">
    <property type="protein sequence ID" value="CAG8759700.1"/>
    <property type="molecule type" value="Genomic_DNA"/>
</dbReference>
<accession>A0A9N9NV20</accession>
<dbReference type="InterPro" id="IPR021109">
    <property type="entry name" value="Peptidase_aspartic_dom_sf"/>
</dbReference>
<dbReference type="Pfam" id="PF08284">
    <property type="entry name" value="RVP_2"/>
    <property type="match status" value="1"/>
</dbReference>
<evidence type="ECO:0000313" key="3">
    <source>
        <dbReference type="Proteomes" id="UP000789508"/>
    </source>
</evidence>
<feature type="non-terminal residue" evidence="2">
    <location>
        <position position="298"/>
    </location>
</feature>
<name>A0A9N9NV20_9GLOM</name>
<feature type="non-terminal residue" evidence="2">
    <location>
        <position position="1"/>
    </location>
</feature>
<dbReference type="CDD" id="cd00303">
    <property type="entry name" value="retropepsin_like"/>
    <property type="match status" value="1"/>
</dbReference>
<gene>
    <name evidence="2" type="ORF">ALEPTO_LOCUS13626</name>
</gene>
<organism evidence="2 3">
    <name type="scientific">Ambispora leptoticha</name>
    <dbReference type="NCBI Taxonomy" id="144679"/>
    <lineage>
        <taxon>Eukaryota</taxon>
        <taxon>Fungi</taxon>
        <taxon>Fungi incertae sedis</taxon>
        <taxon>Mucoromycota</taxon>
        <taxon>Glomeromycotina</taxon>
        <taxon>Glomeromycetes</taxon>
        <taxon>Archaeosporales</taxon>
        <taxon>Ambisporaceae</taxon>
        <taxon>Ambispora</taxon>
    </lineage>
</organism>
<proteinExistence type="predicted"/>
<evidence type="ECO:0000313" key="2">
    <source>
        <dbReference type="EMBL" id="CAG8759700.1"/>
    </source>
</evidence>
<dbReference type="AlphaFoldDB" id="A0A9N9NV20"/>
<evidence type="ECO:0000256" key="1">
    <source>
        <dbReference type="SAM" id="MobiDB-lite"/>
    </source>
</evidence>
<dbReference type="OrthoDB" id="2442646at2759"/>
<keyword evidence="3" id="KW-1185">Reference proteome</keyword>
<protein>
    <submittedName>
        <fullName evidence="2">2525_t:CDS:1</fullName>
    </submittedName>
</protein>